<dbReference type="SMART" id="SM00164">
    <property type="entry name" value="TBC"/>
    <property type="match status" value="1"/>
</dbReference>
<sequence>MTPERVSVTSDDPAAAPCAAATPESGLMDGEDWIAGEAGSDSSGDEAEGTVLSHPLTSHDTSSSDSSSGSEDGYAKVEQPRGGDVSVVYLRDDVAVWPSRTTRIDGRLSLLEQNGSIFIAWLPYTLDKLLSASAPGSGQQASAAKDRTMYAVHPVALSEVKALHRHAPPLGAHRIVLTLFNGVSLPPLYFQHGGIKSLMSALREHVPLARSASDANTYLVNDQADPLQRSLSELGMLDSPTPGPGPAAGAALGGHMPRAASEAWGALAEVEPEAGVLVHLTELLDRVQGLALSARDTASSLFGGLVVDEGPGPIECAALPPLDPGAALESDGSGILLATPTTPGCPTAVPGAVDGAADAFELLDKAVPGCGSVWGQVPGPPLSLEEFQAMHDAEGRLVDTAGFRRRVFSSGVSPAARPAAWAVLLGLTPPGTTAAAAAAARSARLARYVQLRAQWRGVSRAQAARWARWRERVARVDKDVRRTDRGAAPFAREGGAGARMLRRLLLTYAMYNYDLGYCQGMSDLAAPILAVAMAGRGGGRLARDQQAEVESEAFWGFANLMEGVGANFSTDCTGMHAQLEALRQLLELLDPPLHAHLHRRDCLSLYFCYRWLLILFKREFGFDQVLRLWEALWTAVPTPHLHLYLAVAALASRRRDILTADADFDGMLRLCLELAGKLDLETLLRDAEALCAFAGDAGRAVVQGLPGPPKQAPM</sequence>
<dbReference type="Pfam" id="PF00566">
    <property type="entry name" value="RabGAP-TBC"/>
    <property type="match status" value="1"/>
</dbReference>
<feature type="domain" description="Rab-GAP TBC" evidence="3">
    <location>
        <begin position="411"/>
        <end position="636"/>
    </location>
</feature>
<dbReference type="Pfam" id="PF12068">
    <property type="entry name" value="PH_RBD"/>
    <property type="match status" value="1"/>
</dbReference>
<accession>A0A1D1ZXV1</accession>
<reference evidence="4" key="1">
    <citation type="submission" date="2015-08" db="EMBL/GenBank/DDBJ databases">
        <authorList>
            <person name="Babu N.S."/>
            <person name="Beckwith C.J."/>
            <person name="Beseler K.G."/>
            <person name="Brison A."/>
            <person name="Carone J.V."/>
            <person name="Caskin T.P."/>
            <person name="Diamond M."/>
            <person name="Durham M.E."/>
            <person name="Foxe J.M."/>
            <person name="Go M."/>
            <person name="Henderson B.A."/>
            <person name="Jones I.B."/>
            <person name="McGettigan J.A."/>
            <person name="Micheletti S.J."/>
            <person name="Nasrallah M.E."/>
            <person name="Ortiz D."/>
            <person name="Piller C.R."/>
            <person name="Privatt S.R."/>
            <person name="Schneider S.L."/>
            <person name="Sharp S."/>
            <person name="Smith T.C."/>
            <person name="Stanton J.D."/>
            <person name="Ullery H.E."/>
            <person name="Wilson R.J."/>
            <person name="Serrano M.G."/>
            <person name="Buck G."/>
            <person name="Lee V."/>
            <person name="Wang Y."/>
            <person name="Carvalho R."/>
            <person name="Voegtly L."/>
            <person name="Shi R."/>
            <person name="Duckworth R."/>
            <person name="Johnson A."/>
            <person name="Loviza R."/>
            <person name="Walstead R."/>
            <person name="Shah Z."/>
            <person name="Kiflezghi M."/>
            <person name="Wade K."/>
            <person name="Ball S.L."/>
            <person name="Bradley K.W."/>
            <person name="Asai D.J."/>
            <person name="Bowman C.A."/>
            <person name="Russell D.A."/>
            <person name="Pope W.H."/>
            <person name="Jacobs-Sera D."/>
            <person name="Hendrix R.W."/>
            <person name="Hatfull G.F."/>
        </authorList>
    </citation>
    <scope>NUCLEOTIDE SEQUENCE</scope>
</reference>
<dbReference type="InterPro" id="IPR021935">
    <property type="entry name" value="SGSM1/2_RBD"/>
</dbReference>
<feature type="compositionally biased region" description="Low complexity" evidence="2">
    <location>
        <begin position="13"/>
        <end position="23"/>
    </location>
</feature>
<proteinExistence type="predicted"/>
<dbReference type="AlphaFoldDB" id="A0A1D1ZXV1"/>
<dbReference type="PANTHER" id="PTHR22957:SF502">
    <property type="entry name" value="SMALL G PROTEIN SIGNALING MODULATOR 2-RELATED"/>
    <property type="match status" value="1"/>
</dbReference>
<dbReference type="PROSITE" id="PS50086">
    <property type="entry name" value="TBC_RABGAP"/>
    <property type="match status" value="1"/>
</dbReference>
<feature type="compositionally biased region" description="Low complexity" evidence="2">
    <location>
        <begin position="52"/>
        <end position="70"/>
    </location>
</feature>
<gene>
    <name evidence="4" type="ORF">g.60036</name>
</gene>
<organism evidence="4">
    <name type="scientific">Auxenochlorella protothecoides</name>
    <name type="common">Green microalga</name>
    <name type="synonym">Chlorella protothecoides</name>
    <dbReference type="NCBI Taxonomy" id="3075"/>
    <lineage>
        <taxon>Eukaryota</taxon>
        <taxon>Viridiplantae</taxon>
        <taxon>Chlorophyta</taxon>
        <taxon>core chlorophytes</taxon>
        <taxon>Trebouxiophyceae</taxon>
        <taxon>Chlorellales</taxon>
        <taxon>Chlorellaceae</taxon>
        <taxon>Auxenochlorella</taxon>
    </lineage>
</organism>
<dbReference type="PANTHER" id="PTHR22957">
    <property type="entry name" value="TBC1 DOMAIN FAMILY MEMBER GTPASE-ACTIVATING PROTEIN"/>
    <property type="match status" value="1"/>
</dbReference>
<dbReference type="GO" id="GO:0005096">
    <property type="term" value="F:GTPase activator activity"/>
    <property type="evidence" value="ECO:0007669"/>
    <property type="project" value="UniProtKB-KW"/>
</dbReference>
<dbReference type="GO" id="GO:0005737">
    <property type="term" value="C:cytoplasm"/>
    <property type="evidence" value="ECO:0007669"/>
    <property type="project" value="UniProtKB-ARBA"/>
</dbReference>
<dbReference type="Gene3D" id="2.30.29.230">
    <property type="match status" value="1"/>
</dbReference>
<feature type="region of interest" description="Disordered" evidence="2">
    <location>
        <begin position="1"/>
        <end position="79"/>
    </location>
</feature>
<evidence type="ECO:0000256" key="1">
    <source>
        <dbReference type="ARBA" id="ARBA00022468"/>
    </source>
</evidence>
<dbReference type="InterPro" id="IPR000195">
    <property type="entry name" value="Rab-GAP-TBC_dom"/>
</dbReference>
<name>A0A1D1ZXV1_AUXPR</name>
<keyword evidence="1" id="KW-0343">GTPase activation</keyword>
<evidence type="ECO:0000259" key="3">
    <source>
        <dbReference type="PROSITE" id="PS50086"/>
    </source>
</evidence>
<dbReference type="InterPro" id="IPR035969">
    <property type="entry name" value="Rab-GAP_TBC_sf"/>
</dbReference>
<dbReference type="SUPFAM" id="SSF47923">
    <property type="entry name" value="Ypt/Rab-GAP domain of gyp1p"/>
    <property type="match status" value="2"/>
</dbReference>
<protein>
    <recommendedName>
        <fullName evidence="3">Rab-GAP TBC domain-containing protein</fullName>
    </recommendedName>
</protein>
<dbReference type="Gene3D" id="1.10.472.80">
    <property type="entry name" value="Ypt/Rab-GAP domain of gyp1p, domain 3"/>
    <property type="match status" value="1"/>
</dbReference>
<dbReference type="EMBL" id="GDKF01006848">
    <property type="protein sequence ID" value="JAT71774.1"/>
    <property type="molecule type" value="Transcribed_RNA"/>
</dbReference>
<evidence type="ECO:0000256" key="2">
    <source>
        <dbReference type="SAM" id="MobiDB-lite"/>
    </source>
</evidence>
<dbReference type="Gene3D" id="1.10.8.270">
    <property type="entry name" value="putative rabgap domain of human tbc1 domain family member 14 like domains"/>
    <property type="match status" value="1"/>
</dbReference>
<evidence type="ECO:0000313" key="4">
    <source>
        <dbReference type="EMBL" id="JAT71774.1"/>
    </source>
</evidence>